<evidence type="ECO:0000256" key="1">
    <source>
        <dbReference type="ARBA" id="ARBA00009013"/>
    </source>
</evidence>
<dbReference type="PANTHER" id="PTHR33495:SF2">
    <property type="entry name" value="ANTI-SIGMA FACTOR ANTAGONIST TM_1081-RELATED"/>
    <property type="match status" value="1"/>
</dbReference>
<accession>A0ABV1VBT8</accession>
<protein>
    <recommendedName>
        <fullName evidence="2">Anti-sigma factor antagonist</fullName>
    </recommendedName>
</protein>
<dbReference type="PANTHER" id="PTHR33495">
    <property type="entry name" value="ANTI-SIGMA FACTOR ANTAGONIST TM_1081-RELATED-RELATED"/>
    <property type="match status" value="1"/>
</dbReference>
<dbReference type="CDD" id="cd07043">
    <property type="entry name" value="STAS_anti-anti-sigma_factors"/>
    <property type="match status" value="1"/>
</dbReference>
<organism evidence="4 5">
    <name type="scientific">Streptomyces flaveolus</name>
    <dbReference type="NCBI Taxonomy" id="67297"/>
    <lineage>
        <taxon>Bacteria</taxon>
        <taxon>Bacillati</taxon>
        <taxon>Actinomycetota</taxon>
        <taxon>Actinomycetes</taxon>
        <taxon>Kitasatosporales</taxon>
        <taxon>Streptomycetaceae</taxon>
        <taxon>Streptomyces</taxon>
    </lineage>
</organism>
<dbReference type="Pfam" id="PF01740">
    <property type="entry name" value="STAS"/>
    <property type="match status" value="1"/>
</dbReference>
<evidence type="ECO:0000313" key="5">
    <source>
        <dbReference type="Proteomes" id="UP001490330"/>
    </source>
</evidence>
<evidence type="ECO:0000256" key="2">
    <source>
        <dbReference type="RuleBase" id="RU003749"/>
    </source>
</evidence>
<dbReference type="NCBIfam" id="TIGR00377">
    <property type="entry name" value="ant_ant_sig"/>
    <property type="match status" value="1"/>
</dbReference>
<evidence type="ECO:0000313" key="4">
    <source>
        <dbReference type="EMBL" id="MER6903962.1"/>
    </source>
</evidence>
<keyword evidence="5" id="KW-1185">Reference proteome</keyword>
<dbReference type="InterPro" id="IPR002645">
    <property type="entry name" value="STAS_dom"/>
</dbReference>
<dbReference type="SUPFAM" id="SSF52091">
    <property type="entry name" value="SpoIIaa-like"/>
    <property type="match status" value="1"/>
</dbReference>
<gene>
    <name evidence="4" type="ORF">ABT322_09310</name>
</gene>
<dbReference type="PROSITE" id="PS50801">
    <property type="entry name" value="STAS"/>
    <property type="match status" value="1"/>
</dbReference>
<reference evidence="4 5" key="1">
    <citation type="submission" date="2024-06" db="EMBL/GenBank/DDBJ databases">
        <title>The Natural Products Discovery Center: Release of the First 8490 Sequenced Strains for Exploring Actinobacteria Biosynthetic Diversity.</title>
        <authorList>
            <person name="Kalkreuter E."/>
            <person name="Kautsar S.A."/>
            <person name="Yang D."/>
            <person name="Bader C.D."/>
            <person name="Teijaro C.N."/>
            <person name="Fluegel L."/>
            <person name="Davis C.M."/>
            <person name="Simpson J.R."/>
            <person name="Lauterbach L."/>
            <person name="Steele A.D."/>
            <person name="Gui C."/>
            <person name="Meng S."/>
            <person name="Li G."/>
            <person name="Viehrig K."/>
            <person name="Ye F."/>
            <person name="Su P."/>
            <person name="Kiefer A.F."/>
            <person name="Nichols A."/>
            <person name="Cepeda A.J."/>
            <person name="Yan W."/>
            <person name="Fan B."/>
            <person name="Jiang Y."/>
            <person name="Adhikari A."/>
            <person name="Zheng C.-J."/>
            <person name="Schuster L."/>
            <person name="Cowan T.M."/>
            <person name="Smanski M.J."/>
            <person name="Chevrette M.G."/>
            <person name="De Carvalho L.P.S."/>
            <person name="Shen B."/>
        </authorList>
    </citation>
    <scope>NUCLEOTIDE SEQUENCE [LARGE SCALE GENOMIC DNA]</scope>
    <source>
        <strain evidence="4 5">NPDC000632</strain>
    </source>
</reference>
<dbReference type="InterPro" id="IPR003658">
    <property type="entry name" value="Anti-sigma_ant"/>
</dbReference>
<sequence>MARMQSRDGGPPEQPGLLTVVTTATDGIRVVSLTGEIDHNTAHQMRQALDITGTRRPRIVADLHQVTFMDSSALNALIAAHQAVTEAGGWLRLAAPTAPVQRVLQLVGVDQLIDCHPTLRQALTP</sequence>
<name>A0ABV1VBT8_9ACTN</name>
<feature type="domain" description="STAS" evidence="3">
    <location>
        <begin position="18"/>
        <end position="125"/>
    </location>
</feature>
<dbReference type="Gene3D" id="3.30.750.24">
    <property type="entry name" value="STAS domain"/>
    <property type="match status" value="1"/>
</dbReference>
<proteinExistence type="inferred from homology"/>
<evidence type="ECO:0000259" key="3">
    <source>
        <dbReference type="PROSITE" id="PS50801"/>
    </source>
</evidence>
<comment type="similarity">
    <text evidence="1 2">Belongs to the anti-sigma-factor antagonist family.</text>
</comment>
<dbReference type="Proteomes" id="UP001490330">
    <property type="component" value="Unassembled WGS sequence"/>
</dbReference>
<dbReference type="InterPro" id="IPR036513">
    <property type="entry name" value="STAS_dom_sf"/>
</dbReference>
<dbReference type="RefSeq" id="WP_350726547.1">
    <property type="nucleotide sequence ID" value="NZ_JBEPCO010000101.1"/>
</dbReference>
<comment type="caution">
    <text evidence="4">The sequence shown here is derived from an EMBL/GenBank/DDBJ whole genome shotgun (WGS) entry which is preliminary data.</text>
</comment>
<dbReference type="EMBL" id="JBEPCV010000005">
    <property type="protein sequence ID" value="MER6903962.1"/>
    <property type="molecule type" value="Genomic_DNA"/>
</dbReference>